<dbReference type="InterPro" id="IPR036864">
    <property type="entry name" value="Zn2-C6_fun-type_DNA-bd_sf"/>
</dbReference>
<evidence type="ECO:0000256" key="2">
    <source>
        <dbReference type="ARBA" id="ARBA00023242"/>
    </source>
</evidence>
<comment type="subcellular location">
    <subcellularLocation>
        <location evidence="1">Nucleus</location>
    </subcellularLocation>
</comment>
<evidence type="ECO:0000313" key="5">
    <source>
        <dbReference type="Proteomes" id="UP000503462"/>
    </source>
</evidence>
<protein>
    <recommendedName>
        <fullName evidence="3">Zn(2)-C6 fungal-type domain-containing protein</fullName>
    </recommendedName>
</protein>
<feature type="domain" description="Zn(2)-C6 fungal-type" evidence="3">
    <location>
        <begin position="10"/>
        <end position="38"/>
    </location>
</feature>
<dbReference type="PROSITE" id="PS00463">
    <property type="entry name" value="ZN2_CY6_FUNGAL_1"/>
    <property type="match status" value="1"/>
</dbReference>
<evidence type="ECO:0000256" key="1">
    <source>
        <dbReference type="ARBA" id="ARBA00004123"/>
    </source>
</evidence>
<keyword evidence="5" id="KW-1185">Reference proteome</keyword>
<sequence length="648" mass="72756">MNEPPNPDRACDRCRERRVKCDKRHPNCFRCEKLGKPCPGYAKKRKFVDEGVTLRKKFEQSFKDSTSNALAQFIGEQTISFEDEPRNEVLPETNTVSALPLSITSNFDRALLAVPDLVDDHDELHAVDEAAFDPEWFNLEPAAFYDDLGNSCGFLPNVPNIVDEVDQDPNTFDIAKTLIADKDALATHEDLGFWGSESQLQTSLIISDEREHEMAYLIRHFSESIGPWMDLFDSERHFTQLVPLKALRDVLLKNAMAAVAAKQLGCIKGSRPFMSPQNQKPASMEMIEFEDNVDWFYKAANYYDKAIMHSRVYLQQLSGTISSPTTPTVPATVSTVDSDDLLLAVSIFSLYEYLDNADFGWIQHLTGFKSILAVLNPSTSPSQHYSTALGRRASFWNFARADYQAAYINKTPTLLDTDNMLVWLDSGLQVQADGTLYTNPDSLTQDRGALSSTNQLVAHTLLWILLQTMNYLYGTHTQFADRLTQWQRLMEMLDAWQAARPRAFQPCARLRHTVAKGRYPDGSSMPVITELFFSIPLCAATVQLYHFTRLLLLLNKPDSTISAPVQAELLAHAYTIIGIALGRPHPAVRVEMLLPLDLAGSCLKDDDERQVVVDLLQAIGKDTGCEAGGRVKELAKTWGWTSKRITQA</sequence>
<dbReference type="GO" id="GO:0005634">
    <property type="term" value="C:nucleus"/>
    <property type="evidence" value="ECO:0007669"/>
    <property type="project" value="UniProtKB-SubCell"/>
</dbReference>
<dbReference type="GO" id="GO:0000976">
    <property type="term" value="F:transcription cis-regulatory region binding"/>
    <property type="evidence" value="ECO:0007669"/>
    <property type="project" value="TreeGrafter"/>
</dbReference>
<dbReference type="CDD" id="cd00067">
    <property type="entry name" value="GAL4"/>
    <property type="match status" value="1"/>
</dbReference>
<dbReference type="Pfam" id="PF11951">
    <property type="entry name" value="Fungal_trans_2"/>
    <property type="match status" value="1"/>
</dbReference>
<dbReference type="PANTHER" id="PTHR37534">
    <property type="entry name" value="TRANSCRIPTIONAL ACTIVATOR PROTEIN UGA3"/>
    <property type="match status" value="1"/>
</dbReference>
<dbReference type="GO" id="GO:0008270">
    <property type="term" value="F:zinc ion binding"/>
    <property type="evidence" value="ECO:0007669"/>
    <property type="project" value="InterPro"/>
</dbReference>
<dbReference type="InterPro" id="IPR021858">
    <property type="entry name" value="Fun_TF"/>
</dbReference>
<dbReference type="InterPro" id="IPR001138">
    <property type="entry name" value="Zn2Cys6_DnaBD"/>
</dbReference>
<reference evidence="4 5" key="1">
    <citation type="journal article" date="2016" name="Sci. Rep.">
        <title>Peltaster fructicola genome reveals evolution from an invasive phytopathogen to an ectophytic parasite.</title>
        <authorList>
            <person name="Xu C."/>
            <person name="Chen H."/>
            <person name="Gleason M.L."/>
            <person name="Xu J.R."/>
            <person name="Liu H."/>
            <person name="Zhang R."/>
            <person name="Sun G."/>
        </authorList>
    </citation>
    <scope>NUCLEOTIDE SEQUENCE [LARGE SCALE GENOMIC DNA]</scope>
    <source>
        <strain evidence="4 5">LNHT1506</strain>
    </source>
</reference>
<dbReference type="PROSITE" id="PS50048">
    <property type="entry name" value="ZN2_CY6_FUNGAL_2"/>
    <property type="match status" value="1"/>
</dbReference>
<dbReference type="Pfam" id="PF00172">
    <property type="entry name" value="Zn_clus"/>
    <property type="match status" value="1"/>
</dbReference>
<name>A0A6H0XUL0_9PEZI</name>
<dbReference type="AlphaFoldDB" id="A0A6H0XUL0"/>
<evidence type="ECO:0000259" key="3">
    <source>
        <dbReference type="PROSITE" id="PS50048"/>
    </source>
</evidence>
<gene>
    <name evidence="4" type="ORF">AMS68_003964</name>
</gene>
<evidence type="ECO:0000313" key="4">
    <source>
        <dbReference type="EMBL" id="QIW98446.1"/>
    </source>
</evidence>
<dbReference type="SMART" id="SM00066">
    <property type="entry name" value="GAL4"/>
    <property type="match status" value="1"/>
</dbReference>
<proteinExistence type="predicted"/>
<dbReference type="Proteomes" id="UP000503462">
    <property type="component" value="Chromosome 3"/>
</dbReference>
<organism evidence="4 5">
    <name type="scientific">Peltaster fructicola</name>
    <dbReference type="NCBI Taxonomy" id="286661"/>
    <lineage>
        <taxon>Eukaryota</taxon>
        <taxon>Fungi</taxon>
        <taxon>Dikarya</taxon>
        <taxon>Ascomycota</taxon>
        <taxon>Pezizomycotina</taxon>
        <taxon>Dothideomycetes</taxon>
        <taxon>Dothideomycetes incertae sedis</taxon>
        <taxon>Peltaster</taxon>
    </lineage>
</organism>
<dbReference type="SUPFAM" id="SSF57701">
    <property type="entry name" value="Zn2/Cys6 DNA-binding domain"/>
    <property type="match status" value="1"/>
</dbReference>
<dbReference type="GO" id="GO:0045944">
    <property type="term" value="P:positive regulation of transcription by RNA polymerase II"/>
    <property type="evidence" value="ECO:0007669"/>
    <property type="project" value="TreeGrafter"/>
</dbReference>
<dbReference type="OrthoDB" id="5418899at2759"/>
<accession>A0A6H0XUL0</accession>
<dbReference type="EMBL" id="CP051141">
    <property type="protein sequence ID" value="QIW98446.1"/>
    <property type="molecule type" value="Genomic_DNA"/>
</dbReference>
<dbReference type="GO" id="GO:0000981">
    <property type="term" value="F:DNA-binding transcription factor activity, RNA polymerase II-specific"/>
    <property type="evidence" value="ECO:0007669"/>
    <property type="project" value="InterPro"/>
</dbReference>
<dbReference type="PANTHER" id="PTHR37534:SF9">
    <property type="entry name" value="ZN(II)2CYS6 TRANSCRIPTION FACTOR (EUROFUNG)"/>
    <property type="match status" value="1"/>
</dbReference>
<dbReference type="Gene3D" id="4.10.240.10">
    <property type="entry name" value="Zn(2)-C6 fungal-type DNA-binding domain"/>
    <property type="match status" value="1"/>
</dbReference>
<keyword evidence="2" id="KW-0539">Nucleus</keyword>